<reference evidence="2" key="1">
    <citation type="submission" date="2025-08" db="UniProtKB">
        <authorList>
            <consortium name="RefSeq"/>
        </authorList>
    </citation>
    <scope>IDENTIFICATION</scope>
    <source>
        <tissue evidence="2">Whole organism</tissue>
    </source>
</reference>
<organism evidence="1 2">
    <name type="scientific">Frankliniella occidentalis</name>
    <name type="common">Western flower thrips</name>
    <name type="synonym">Euthrips occidentalis</name>
    <dbReference type="NCBI Taxonomy" id="133901"/>
    <lineage>
        <taxon>Eukaryota</taxon>
        <taxon>Metazoa</taxon>
        <taxon>Ecdysozoa</taxon>
        <taxon>Arthropoda</taxon>
        <taxon>Hexapoda</taxon>
        <taxon>Insecta</taxon>
        <taxon>Pterygota</taxon>
        <taxon>Neoptera</taxon>
        <taxon>Paraneoptera</taxon>
        <taxon>Thysanoptera</taxon>
        <taxon>Terebrantia</taxon>
        <taxon>Thripoidea</taxon>
        <taxon>Thripidae</taxon>
        <taxon>Frankliniella</taxon>
    </lineage>
</organism>
<dbReference type="RefSeq" id="XP_026273467.1">
    <property type="nucleotide sequence ID" value="XM_026417682.2"/>
</dbReference>
<dbReference type="Proteomes" id="UP000504606">
    <property type="component" value="Unplaced"/>
</dbReference>
<sequence>MPNPCRCCKKTCPNETCQCKCGDNCNCGADCNCCTGSENSKGCCGGKPTSQGKA</sequence>
<dbReference type="KEGG" id="foc:113203151"/>
<evidence type="ECO:0000313" key="2">
    <source>
        <dbReference type="RefSeq" id="XP_026273467.1"/>
    </source>
</evidence>
<proteinExistence type="predicted"/>
<accession>A0A6J1RXF4</accession>
<dbReference type="GeneID" id="113203151"/>
<evidence type="ECO:0000313" key="1">
    <source>
        <dbReference type="Proteomes" id="UP000504606"/>
    </source>
</evidence>
<dbReference type="AlphaFoldDB" id="A0A6J1RXF4"/>
<protein>
    <submittedName>
        <fullName evidence="2">Metallothionein-2</fullName>
    </submittedName>
</protein>
<gene>
    <name evidence="2" type="primary">LOC113203151</name>
</gene>
<name>A0A6J1RXF4_FRAOC</name>
<keyword evidence="1" id="KW-1185">Reference proteome</keyword>